<gene>
    <name evidence="3" type="ORF">SAMN05421823_11922</name>
</gene>
<dbReference type="PANTHER" id="PTHR30461:SF19">
    <property type="entry name" value="SITE-SPECIFIC RECOMBINASE RESOLVASE FAMILY"/>
    <property type="match status" value="1"/>
</dbReference>
<dbReference type="GO" id="GO:0000150">
    <property type="term" value="F:DNA strand exchange activity"/>
    <property type="evidence" value="ECO:0007669"/>
    <property type="project" value="InterPro"/>
</dbReference>
<proteinExistence type="predicted"/>
<reference evidence="3 4" key="1">
    <citation type="submission" date="2016-10" db="EMBL/GenBank/DDBJ databases">
        <authorList>
            <person name="de Groot N.N."/>
        </authorList>
    </citation>
    <scope>NUCLEOTIDE SEQUENCE [LARGE SCALE GENOMIC DNA]</scope>
    <source>
        <strain evidence="3 4">DSM 25186</strain>
    </source>
</reference>
<dbReference type="Proteomes" id="UP000198510">
    <property type="component" value="Unassembled WGS sequence"/>
</dbReference>
<dbReference type="SUPFAM" id="SSF53041">
    <property type="entry name" value="Resolvase-like"/>
    <property type="match status" value="1"/>
</dbReference>
<dbReference type="PANTHER" id="PTHR30461">
    <property type="entry name" value="DNA-INVERTASE FROM LAMBDOID PROPHAGE"/>
    <property type="match status" value="1"/>
</dbReference>
<dbReference type="GO" id="GO:0003677">
    <property type="term" value="F:DNA binding"/>
    <property type="evidence" value="ECO:0007669"/>
    <property type="project" value="InterPro"/>
</dbReference>
<keyword evidence="4" id="KW-1185">Reference proteome</keyword>
<organism evidence="3 4">
    <name type="scientific">Catalinimonas alkaloidigena</name>
    <dbReference type="NCBI Taxonomy" id="1075417"/>
    <lineage>
        <taxon>Bacteria</taxon>
        <taxon>Pseudomonadati</taxon>
        <taxon>Bacteroidota</taxon>
        <taxon>Cytophagia</taxon>
        <taxon>Cytophagales</taxon>
        <taxon>Catalimonadaceae</taxon>
        <taxon>Catalinimonas</taxon>
    </lineage>
</organism>
<dbReference type="SMART" id="SM00857">
    <property type="entry name" value="Resolvase"/>
    <property type="match status" value="1"/>
</dbReference>
<sequence>MPESVKENGSTSLNDIDPLYAGFTKTGDPRFMVQVNSHAMKQETIRVALYTRVSTKHQSCERQVRDLTRYAAKHGYQVVEIFEEVCSGRSRLEKRPVLQNLLEQVREGRFDKVLVTEISRLSREPKVQMVVRDTLEQAHVALYVRNLDMESILPNGRINSMMHIVIAVYTEVEKNYSEDTVDRIYSGLRKARESGKRLGRPPGATSARDMIKKYPKATVDLENGLSLRKVATLHGLSKSTVQNLKKCVDERRSQRGKHRKARPNGEIPVRPAAQN</sequence>
<evidence type="ECO:0000313" key="4">
    <source>
        <dbReference type="Proteomes" id="UP000198510"/>
    </source>
</evidence>
<dbReference type="InterPro" id="IPR036162">
    <property type="entry name" value="Resolvase-like_N_sf"/>
</dbReference>
<dbReference type="InterPro" id="IPR050639">
    <property type="entry name" value="SSR_resolvase"/>
</dbReference>
<dbReference type="Gene3D" id="3.40.50.1390">
    <property type="entry name" value="Resolvase, N-terminal catalytic domain"/>
    <property type="match status" value="1"/>
</dbReference>
<protein>
    <submittedName>
        <fullName evidence="3">Site-specific DNA recombinase</fullName>
    </submittedName>
</protein>
<dbReference type="AlphaFoldDB" id="A0A1G9V5Q8"/>
<feature type="domain" description="Resolvase/invertase-type recombinase catalytic" evidence="2">
    <location>
        <begin position="46"/>
        <end position="195"/>
    </location>
</feature>
<evidence type="ECO:0000259" key="2">
    <source>
        <dbReference type="PROSITE" id="PS51736"/>
    </source>
</evidence>
<dbReference type="STRING" id="1075417.SAMN05421823_11922"/>
<dbReference type="CDD" id="cd00338">
    <property type="entry name" value="Ser_Recombinase"/>
    <property type="match status" value="1"/>
</dbReference>
<dbReference type="OrthoDB" id="9797501at2"/>
<evidence type="ECO:0000256" key="1">
    <source>
        <dbReference type="SAM" id="MobiDB-lite"/>
    </source>
</evidence>
<dbReference type="PROSITE" id="PS51736">
    <property type="entry name" value="RECOMBINASES_3"/>
    <property type="match status" value="1"/>
</dbReference>
<accession>A0A1G9V5Q8</accession>
<dbReference type="EMBL" id="FNFO01000019">
    <property type="protein sequence ID" value="SDM67407.1"/>
    <property type="molecule type" value="Genomic_DNA"/>
</dbReference>
<evidence type="ECO:0000313" key="3">
    <source>
        <dbReference type="EMBL" id="SDM67407.1"/>
    </source>
</evidence>
<feature type="region of interest" description="Disordered" evidence="1">
    <location>
        <begin position="249"/>
        <end position="275"/>
    </location>
</feature>
<name>A0A1G9V5Q8_9BACT</name>
<dbReference type="Pfam" id="PF00239">
    <property type="entry name" value="Resolvase"/>
    <property type="match status" value="1"/>
</dbReference>
<dbReference type="InterPro" id="IPR006119">
    <property type="entry name" value="Resolv_N"/>
</dbReference>